<evidence type="ECO:0000313" key="2">
    <source>
        <dbReference type="EMBL" id="ANB14176.1"/>
    </source>
</evidence>
<dbReference type="OrthoDB" id="5425038at2759"/>
<evidence type="ECO:0000313" key="3">
    <source>
        <dbReference type="Proteomes" id="UP000189580"/>
    </source>
</evidence>
<protein>
    <submittedName>
        <fullName evidence="2">Ecm16p</fullName>
    </submittedName>
</protein>
<dbReference type="RefSeq" id="XP_018736653.1">
    <property type="nucleotide sequence ID" value="XM_018882258.1"/>
</dbReference>
<proteinExistence type="predicted"/>
<keyword evidence="3" id="KW-1185">Reference proteome</keyword>
<dbReference type="Proteomes" id="UP000189580">
    <property type="component" value="Chromosome d"/>
</dbReference>
<dbReference type="EMBL" id="CP014502">
    <property type="protein sequence ID" value="ANB14176.1"/>
    <property type="molecule type" value="Genomic_DNA"/>
</dbReference>
<dbReference type="GeneID" id="30037344"/>
<name>A0A167EKB2_9ASCO</name>
<reference evidence="2 3" key="1">
    <citation type="submission" date="2016-02" db="EMBL/GenBank/DDBJ databases">
        <title>Complete genome sequence and transcriptome regulation of the pentose utilising yeast Sugiyamaella lignohabitans.</title>
        <authorList>
            <person name="Bellasio M."/>
            <person name="Peymann A."/>
            <person name="Valli M."/>
            <person name="Sipitzky M."/>
            <person name="Graf A."/>
            <person name="Sauer M."/>
            <person name="Marx H."/>
            <person name="Mattanovich D."/>
        </authorList>
    </citation>
    <scope>NUCLEOTIDE SEQUENCE [LARGE SCALE GENOMIC DNA]</scope>
    <source>
        <strain evidence="2 3">CBS 10342</strain>
    </source>
</reference>
<dbReference type="AlphaFoldDB" id="A0A167EKB2"/>
<dbReference type="KEGG" id="slb:AWJ20_5135"/>
<organism evidence="2 3">
    <name type="scientific">Sugiyamaella lignohabitans</name>
    <dbReference type="NCBI Taxonomy" id="796027"/>
    <lineage>
        <taxon>Eukaryota</taxon>
        <taxon>Fungi</taxon>
        <taxon>Dikarya</taxon>
        <taxon>Ascomycota</taxon>
        <taxon>Saccharomycotina</taxon>
        <taxon>Dipodascomycetes</taxon>
        <taxon>Dipodascales</taxon>
        <taxon>Trichomonascaceae</taxon>
        <taxon>Sugiyamaella</taxon>
    </lineage>
</organism>
<evidence type="ECO:0000256" key="1">
    <source>
        <dbReference type="SAM" id="MobiDB-lite"/>
    </source>
</evidence>
<gene>
    <name evidence="2" type="primary">ECM16</name>
    <name evidence="2" type="ORF">AWJ20_5135</name>
</gene>
<accession>A0A167EKB2</accession>
<sequence>MGKYRKRFNEKARSGMVAKQLALKKVRNKSFQQDDEEVQPTTTDVPLDPNAEVLLPLTTEEKMERKRQLEELLKPAETKMSSSKRKRLDKYIVSV</sequence>
<feature type="region of interest" description="Disordered" evidence="1">
    <location>
        <begin position="28"/>
        <end position="49"/>
    </location>
</feature>